<dbReference type="EMBL" id="LGKP01000004">
    <property type="protein sequence ID" value="KPL91644.1"/>
    <property type="molecule type" value="Genomic_DNA"/>
</dbReference>
<dbReference type="AlphaFoldDB" id="A0A0P6Y5P1"/>
<dbReference type="PATRIC" id="fig|70996.4.peg.644"/>
<dbReference type="STRING" id="70996.SE18_01220"/>
<evidence type="ECO:0000313" key="2">
    <source>
        <dbReference type="Proteomes" id="UP000050277"/>
    </source>
</evidence>
<dbReference type="Proteomes" id="UP000050277">
    <property type="component" value="Unassembled WGS sequence"/>
</dbReference>
<sequence length="100" mass="11475">MQIEGSCPKTQRELIELEFIEHRTKILDIAAFLDRFDRSIEHNANDDFRIKAFREALAALNSSEFGRVERIQMLLSDLSSELRAERDGQSAYGAAKESEQ</sequence>
<evidence type="ECO:0000313" key="1">
    <source>
        <dbReference type="EMBL" id="KPL91644.1"/>
    </source>
</evidence>
<comment type="caution">
    <text evidence="1">The sequence shown here is derived from an EMBL/GenBank/DDBJ whole genome shotgun (WGS) entry which is preliminary data.</text>
</comment>
<dbReference type="OrthoDB" id="162064at2"/>
<name>A0A0P6Y5P1_9CHLR</name>
<keyword evidence="2" id="KW-1185">Reference proteome</keyword>
<gene>
    <name evidence="1" type="ORF">SE18_01220</name>
</gene>
<organism evidence="1 2">
    <name type="scientific">Herpetosiphon geysericola</name>
    <dbReference type="NCBI Taxonomy" id="70996"/>
    <lineage>
        <taxon>Bacteria</taxon>
        <taxon>Bacillati</taxon>
        <taxon>Chloroflexota</taxon>
        <taxon>Chloroflexia</taxon>
        <taxon>Herpetosiphonales</taxon>
        <taxon>Herpetosiphonaceae</taxon>
        <taxon>Herpetosiphon</taxon>
    </lineage>
</organism>
<protein>
    <submittedName>
        <fullName evidence="1">Uncharacterized protein</fullName>
    </submittedName>
</protein>
<reference evidence="1 2" key="1">
    <citation type="submission" date="2015-07" db="EMBL/GenBank/DDBJ databases">
        <title>Whole genome sequence of Herpetosiphon geysericola DSM 7119.</title>
        <authorList>
            <person name="Hemp J."/>
            <person name="Ward L.M."/>
            <person name="Pace L.A."/>
            <person name="Fischer W.W."/>
        </authorList>
    </citation>
    <scope>NUCLEOTIDE SEQUENCE [LARGE SCALE GENOMIC DNA]</scope>
    <source>
        <strain evidence="1 2">DSM 7119</strain>
    </source>
</reference>
<proteinExistence type="predicted"/>
<dbReference type="RefSeq" id="WP_054532592.1">
    <property type="nucleotide sequence ID" value="NZ_LGKP01000004.1"/>
</dbReference>
<accession>A0A0P6Y5P1</accession>